<evidence type="ECO:0000259" key="4">
    <source>
        <dbReference type="Pfam" id="PF08797"/>
    </source>
</evidence>
<evidence type="ECO:0000256" key="1">
    <source>
        <dbReference type="ARBA" id="ARBA00022723"/>
    </source>
</evidence>
<keyword evidence="2" id="KW-0378">Hydrolase</keyword>
<evidence type="ECO:0000313" key="5">
    <source>
        <dbReference type="EMBL" id="CAB4220275.1"/>
    </source>
</evidence>
<proteinExistence type="predicted"/>
<dbReference type="GO" id="GO:0008270">
    <property type="term" value="F:zinc ion binding"/>
    <property type="evidence" value="ECO:0007669"/>
    <property type="project" value="InterPro"/>
</dbReference>
<gene>
    <name evidence="5" type="ORF">UFOVP1625_4</name>
</gene>
<evidence type="ECO:0000256" key="3">
    <source>
        <dbReference type="SAM" id="MobiDB-lite"/>
    </source>
</evidence>
<feature type="domain" description="HIRAN" evidence="4">
    <location>
        <begin position="71"/>
        <end position="108"/>
    </location>
</feature>
<dbReference type="GO" id="GO:0003676">
    <property type="term" value="F:nucleic acid binding"/>
    <property type="evidence" value="ECO:0007669"/>
    <property type="project" value="InterPro"/>
</dbReference>
<dbReference type="Pfam" id="PF08797">
    <property type="entry name" value="HIRAN"/>
    <property type="match status" value="1"/>
</dbReference>
<evidence type="ECO:0000256" key="2">
    <source>
        <dbReference type="ARBA" id="ARBA00022801"/>
    </source>
</evidence>
<dbReference type="EMBL" id="LR797490">
    <property type="protein sequence ID" value="CAB4220275.1"/>
    <property type="molecule type" value="Genomic_DNA"/>
</dbReference>
<dbReference type="GO" id="GO:0016818">
    <property type="term" value="F:hydrolase activity, acting on acid anhydrides, in phosphorus-containing anhydrides"/>
    <property type="evidence" value="ECO:0007669"/>
    <property type="project" value="InterPro"/>
</dbReference>
<name>A0A6J5SXZ3_9CAUD</name>
<organism evidence="5">
    <name type="scientific">uncultured Caudovirales phage</name>
    <dbReference type="NCBI Taxonomy" id="2100421"/>
    <lineage>
        <taxon>Viruses</taxon>
        <taxon>Duplodnaviria</taxon>
        <taxon>Heunggongvirae</taxon>
        <taxon>Uroviricota</taxon>
        <taxon>Caudoviricetes</taxon>
        <taxon>Peduoviridae</taxon>
        <taxon>Maltschvirus</taxon>
        <taxon>Maltschvirus maltsch</taxon>
    </lineage>
</organism>
<reference evidence="5" key="1">
    <citation type="submission" date="2020-05" db="EMBL/GenBank/DDBJ databases">
        <authorList>
            <person name="Chiriac C."/>
            <person name="Salcher M."/>
            <person name="Ghai R."/>
            <person name="Kavagutti S V."/>
        </authorList>
    </citation>
    <scope>NUCLEOTIDE SEQUENCE</scope>
</reference>
<dbReference type="Gene3D" id="3.30.70.2330">
    <property type="match status" value="1"/>
</dbReference>
<sequence length="176" mass="19133">MILSGVWVAINFKQLQSKAVSNDPLSAPNDNAISLYGGMGGFIEVVGESHYQQAIKRAQGSAKLSDGYERFMAGLEPEPTNPHDSNAVRVHFRGETLGYLTKADAKKFLRTHSGAIGENRPIVCEGLLTGGTKGKPTIGVMLSFLIEKEQRYKRGLDATKRKGPKKKAKKEASEAE</sequence>
<protein>
    <submittedName>
        <fullName evidence="5">HIRAN domain containing protein</fullName>
    </submittedName>
</protein>
<feature type="region of interest" description="Disordered" evidence="3">
    <location>
        <begin position="153"/>
        <end position="176"/>
    </location>
</feature>
<accession>A0A6J5SXZ3</accession>
<dbReference type="InterPro" id="IPR014905">
    <property type="entry name" value="HIRAN"/>
</dbReference>
<keyword evidence="1" id="KW-0479">Metal-binding</keyword>